<protein>
    <recommendedName>
        <fullName evidence="3">DUF4112 domain-containing protein</fullName>
    </recommendedName>
</protein>
<organism evidence="1 2">
    <name type="scientific">Caulobacter henricii</name>
    <dbReference type="NCBI Taxonomy" id="69395"/>
    <lineage>
        <taxon>Bacteria</taxon>
        <taxon>Pseudomonadati</taxon>
        <taxon>Pseudomonadota</taxon>
        <taxon>Alphaproteobacteria</taxon>
        <taxon>Caulobacterales</taxon>
        <taxon>Caulobacteraceae</taxon>
        <taxon>Caulobacter</taxon>
    </lineage>
</organism>
<dbReference type="STRING" id="69395.AQ619_05480"/>
<sequence>MIFAKSHLDLHNIRNNVERVKKLSDNVVGVGPLGVGLDGLLTWIPGAGELYSLGAGGLIIMDAVRARAAPMIVIQIVAIILIDTVAGSLPVAGKVADVLFTGHKWSADMLINHMDDTIYFEGSRKEVQGTAEYRDLLARIQAGKEKRRVVFLG</sequence>
<dbReference type="Pfam" id="PF13430">
    <property type="entry name" value="DUF4112"/>
    <property type="match status" value="1"/>
</dbReference>
<dbReference type="InterPro" id="IPR025187">
    <property type="entry name" value="DUF4112"/>
</dbReference>
<dbReference type="AlphaFoldDB" id="A0A0N7JHA5"/>
<proteinExistence type="predicted"/>
<gene>
    <name evidence="1" type="ORF">AQ619_05480</name>
</gene>
<dbReference type="eggNOG" id="ENOG50336UK">
    <property type="taxonomic scope" value="Bacteria"/>
</dbReference>
<dbReference type="Proteomes" id="UP000056905">
    <property type="component" value="Chromosome"/>
</dbReference>
<reference evidence="1 2" key="1">
    <citation type="submission" date="2015-10" db="EMBL/GenBank/DDBJ databases">
        <title>Conservation of the essential genome among Caulobacter and Brevundimonas species.</title>
        <authorList>
            <person name="Scott D."/>
            <person name="Ely B."/>
        </authorList>
    </citation>
    <scope>NUCLEOTIDE SEQUENCE [LARGE SCALE GENOMIC DNA]</scope>
    <source>
        <strain evidence="1 2">CB4</strain>
    </source>
</reference>
<keyword evidence="2" id="KW-1185">Reference proteome</keyword>
<dbReference type="KEGG" id="chq:AQ619_05480"/>
<accession>A0A0N7JHA5</accession>
<evidence type="ECO:0008006" key="3">
    <source>
        <dbReference type="Google" id="ProtNLM"/>
    </source>
</evidence>
<dbReference type="EMBL" id="CP013002">
    <property type="protein sequence ID" value="ALL12850.1"/>
    <property type="molecule type" value="Genomic_DNA"/>
</dbReference>
<dbReference type="OrthoDB" id="7187630at2"/>
<name>A0A0N7JHA5_9CAUL</name>
<evidence type="ECO:0000313" key="2">
    <source>
        <dbReference type="Proteomes" id="UP000056905"/>
    </source>
</evidence>
<evidence type="ECO:0000313" key="1">
    <source>
        <dbReference type="EMBL" id="ALL12850.1"/>
    </source>
</evidence>